<feature type="chain" id="PRO_5045210972" evidence="1">
    <location>
        <begin position="25"/>
        <end position="531"/>
    </location>
</feature>
<dbReference type="GO" id="GO:0016787">
    <property type="term" value="F:hydrolase activity"/>
    <property type="evidence" value="ECO:0007669"/>
    <property type="project" value="UniProtKB-KW"/>
</dbReference>
<reference evidence="4 5" key="1">
    <citation type="submission" date="2023-05" db="EMBL/GenBank/DDBJ databases">
        <title>Pseudodonghicola sp. nov.</title>
        <authorList>
            <person name="Huang J."/>
        </authorList>
    </citation>
    <scope>NUCLEOTIDE SEQUENCE [LARGE SCALE GENOMIC DNA]</scope>
    <source>
        <strain evidence="4 5">IC7</strain>
    </source>
</reference>
<dbReference type="PANTHER" id="PTHR46825">
    <property type="entry name" value="D-ALANYL-D-ALANINE-CARBOXYPEPTIDASE/ENDOPEPTIDASE AMPH"/>
    <property type="match status" value="1"/>
</dbReference>
<comment type="caution">
    <text evidence="4">The sequence shown here is derived from an EMBL/GenBank/DDBJ whole genome shotgun (WGS) entry which is preliminary data.</text>
</comment>
<keyword evidence="5" id="KW-1185">Reference proteome</keyword>
<proteinExistence type="predicted"/>
<dbReference type="Pfam" id="PF00144">
    <property type="entry name" value="Beta-lactamase"/>
    <property type="match status" value="1"/>
</dbReference>
<evidence type="ECO:0000313" key="5">
    <source>
        <dbReference type="Proteomes" id="UP001243757"/>
    </source>
</evidence>
<dbReference type="Gene3D" id="3.40.710.10">
    <property type="entry name" value="DD-peptidase/beta-lactamase superfamily"/>
    <property type="match status" value="1"/>
</dbReference>
<organism evidence="4 5">
    <name type="scientific">Pseudodonghicola flavimaris</name>
    <dbReference type="NCBI Taxonomy" id="3050036"/>
    <lineage>
        <taxon>Bacteria</taxon>
        <taxon>Pseudomonadati</taxon>
        <taxon>Pseudomonadota</taxon>
        <taxon>Alphaproteobacteria</taxon>
        <taxon>Rhodobacterales</taxon>
        <taxon>Paracoccaceae</taxon>
        <taxon>Pseudodonghicola</taxon>
    </lineage>
</organism>
<dbReference type="RefSeq" id="WP_284479136.1">
    <property type="nucleotide sequence ID" value="NZ_JASNJD010000001.1"/>
</dbReference>
<name>A0ABT7EVG1_9RHOB</name>
<dbReference type="Gene3D" id="2.40.128.600">
    <property type="match status" value="1"/>
</dbReference>
<evidence type="ECO:0000256" key="1">
    <source>
        <dbReference type="SAM" id="SignalP"/>
    </source>
</evidence>
<evidence type="ECO:0000259" key="2">
    <source>
        <dbReference type="Pfam" id="PF00144"/>
    </source>
</evidence>
<accession>A0ABT7EVG1</accession>
<keyword evidence="1" id="KW-0732">Signal</keyword>
<sequence>MYLNRFSAPAALALVLGLTAPLQAGPDLPPLALPDPMPAPAQTVLLPVPETRIDAAIATLDDLGADVLARSGIPGLAIAVVHGGQTVYARGFGQRAVDRPDPVDADTVFLLASLSKSVGATVIASQVSAGRVGWTSLVQSYLPEFDLGDPWVSAHVTVGDLYAHRSGLPDHAGDDLEDLGYDRDTVLSRLGMLPQAPFRAHYAYTNFGLTAAALAVATATGTDWASLSERALYAPLGMASTSSRYDDYRARDNRAASHIRNGDSFVVADLRQPDAQSPAGGVSSSVHDMARWMAMVLAGGGDLIDVEALRPALAPQMTDGLPLTIDARAGTYGYGFGVGVRPSGRVTFSHSGAFALGASTTYLMIPDLDLGIVVLTNALPTGAAEAIAASFADRVELGLDSRDWLAGYAALMAPVSAPVGSLVGVPRPTAPAPAQPDSVYVGRYGNGYFGPAIVTARDGGLRLHLGPQDHGQDLAMEHWDGDTFIVHPFTENQPAGSISRIDFLPDGTGALSVLRIEHLDDLNLGLFEREE</sequence>
<dbReference type="InterPro" id="IPR001466">
    <property type="entry name" value="Beta-lactam-related"/>
</dbReference>
<evidence type="ECO:0000313" key="4">
    <source>
        <dbReference type="EMBL" id="MDK3016320.1"/>
    </source>
</evidence>
<feature type="signal peptide" evidence="1">
    <location>
        <begin position="1"/>
        <end position="24"/>
    </location>
</feature>
<feature type="domain" description="Peptidase S12 Pab87-related C-terminal" evidence="3">
    <location>
        <begin position="427"/>
        <end position="508"/>
    </location>
</feature>
<dbReference type="InterPro" id="IPR021860">
    <property type="entry name" value="Peptidase_S12_Pab87-rel_C"/>
</dbReference>
<gene>
    <name evidence="4" type="ORF">QO033_01450</name>
</gene>
<protein>
    <submittedName>
        <fullName evidence="4">Serine hydrolase</fullName>
    </submittedName>
</protein>
<dbReference type="EMBL" id="JASNJD010000001">
    <property type="protein sequence ID" value="MDK3016320.1"/>
    <property type="molecule type" value="Genomic_DNA"/>
</dbReference>
<dbReference type="InterPro" id="IPR012338">
    <property type="entry name" value="Beta-lactam/transpept-like"/>
</dbReference>
<dbReference type="SUPFAM" id="SSF56601">
    <property type="entry name" value="beta-lactamase/transpeptidase-like"/>
    <property type="match status" value="1"/>
</dbReference>
<keyword evidence="4" id="KW-0378">Hydrolase</keyword>
<feature type="domain" description="Beta-lactamase-related" evidence="2">
    <location>
        <begin position="66"/>
        <end position="387"/>
    </location>
</feature>
<dbReference type="PANTHER" id="PTHR46825:SF15">
    <property type="entry name" value="BETA-LACTAMASE-RELATED DOMAIN-CONTAINING PROTEIN"/>
    <property type="match status" value="1"/>
</dbReference>
<evidence type="ECO:0000259" key="3">
    <source>
        <dbReference type="Pfam" id="PF11954"/>
    </source>
</evidence>
<dbReference type="Proteomes" id="UP001243757">
    <property type="component" value="Unassembled WGS sequence"/>
</dbReference>
<dbReference type="Pfam" id="PF11954">
    <property type="entry name" value="DUF3471"/>
    <property type="match status" value="1"/>
</dbReference>
<dbReference type="InterPro" id="IPR050491">
    <property type="entry name" value="AmpC-like"/>
</dbReference>